<evidence type="ECO:0000256" key="1">
    <source>
        <dbReference type="SAM" id="MobiDB-lite"/>
    </source>
</evidence>
<dbReference type="EMBL" id="JAPWTK010000147">
    <property type="protein sequence ID" value="KAJ8947959.1"/>
    <property type="molecule type" value="Genomic_DNA"/>
</dbReference>
<gene>
    <name evidence="2" type="ORF">NQ318_021056</name>
</gene>
<sequence>MLDSRRTQTPKFPQSESWSIDAFDTNDVKTTKVVRRFISSAIYVEKPITEMPPSRKTSPYFYIVIVIVNLSIAQIYHNVMELQQSNSDATRMDNVTTTRHHLESERSPGTNSSSDIESQITVKSKKPESPKLGSEMGTVFVLVNYRKKWHGSSRKGEDNKKNFWLWRKDQAKKQKI</sequence>
<accession>A0AAV8YAS1</accession>
<dbReference type="AlphaFoldDB" id="A0AAV8YAS1"/>
<comment type="caution">
    <text evidence="2">The sequence shown here is derived from an EMBL/GenBank/DDBJ whole genome shotgun (WGS) entry which is preliminary data.</text>
</comment>
<feature type="region of interest" description="Disordered" evidence="1">
    <location>
        <begin position="96"/>
        <end position="132"/>
    </location>
</feature>
<evidence type="ECO:0000313" key="2">
    <source>
        <dbReference type="EMBL" id="KAJ8947959.1"/>
    </source>
</evidence>
<feature type="compositionally biased region" description="Polar residues" evidence="1">
    <location>
        <begin position="107"/>
        <end position="122"/>
    </location>
</feature>
<protein>
    <submittedName>
        <fullName evidence="2">Uncharacterized protein</fullName>
    </submittedName>
</protein>
<dbReference type="Proteomes" id="UP001162162">
    <property type="component" value="Unassembled WGS sequence"/>
</dbReference>
<organism evidence="2 3">
    <name type="scientific">Aromia moschata</name>
    <dbReference type="NCBI Taxonomy" id="1265417"/>
    <lineage>
        <taxon>Eukaryota</taxon>
        <taxon>Metazoa</taxon>
        <taxon>Ecdysozoa</taxon>
        <taxon>Arthropoda</taxon>
        <taxon>Hexapoda</taxon>
        <taxon>Insecta</taxon>
        <taxon>Pterygota</taxon>
        <taxon>Neoptera</taxon>
        <taxon>Endopterygota</taxon>
        <taxon>Coleoptera</taxon>
        <taxon>Polyphaga</taxon>
        <taxon>Cucujiformia</taxon>
        <taxon>Chrysomeloidea</taxon>
        <taxon>Cerambycidae</taxon>
        <taxon>Cerambycinae</taxon>
        <taxon>Callichromatini</taxon>
        <taxon>Aromia</taxon>
    </lineage>
</organism>
<name>A0AAV8YAS1_9CUCU</name>
<reference evidence="2" key="1">
    <citation type="journal article" date="2023" name="Insect Mol. Biol.">
        <title>Genome sequencing provides insights into the evolution of gene families encoding plant cell wall-degrading enzymes in longhorned beetles.</title>
        <authorList>
            <person name="Shin N.R."/>
            <person name="Okamura Y."/>
            <person name="Kirsch R."/>
            <person name="Pauchet Y."/>
        </authorList>
    </citation>
    <scope>NUCLEOTIDE SEQUENCE</scope>
    <source>
        <strain evidence="2">AMC_N1</strain>
    </source>
</reference>
<evidence type="ECO:0000313" key="3">
    <source>
        <dbReference type="Proteomes" id="UP001162162"/>
    </source>
</evidence>
<keyword evidence="3" id="KW-1185">Reference proteome</keyword>
<proteinExistence type="predicted"/>